<evidence type="ECO:0000256" key="4">
    <source>
        <dbReference type="ARBA" id="ARBA00022801"/>
    </source>
</evidence>
<dbReference type="InterPro" id="IPR033121">
    <property type="entry name" value="PEPTIDASE_A1"/>
</dbReference>
<evidence type="ECO:0000259" key="5">
    <source>
        <dbReference type="PROSITE" id="PS51767"/>
    </source>
</evidence>
<evidence type="ECO:0000256" key="1">
    <source>
        <dbReference type="ARBA" id="ARBA00007447"/>
    </source>
</evidence>
<dbReference type="SUPFAM" id="SSF50630">
    <property type="entry name" value="Acid proteases"/>
    <property type="match status" value="1"/>
</dbReference>
<dbReference type="PANTHER" id="PTHR47966">
    <property type="entry name" value="BETA-SITE APP-CLEAVING ENZYME, ISOFORM A-RELATED"/>
    <property type="match status" value="1"/>
</dbReference>
<dbReference type="CDD" id="cd05471">
    <property type="entry name" value="pepsin_like"/>
    <property type="match status" value="1"/>
</dbReference>
<dbReference type="PROSITE" id="PS51767">
    <property type="entry name" value="PEPTIDASE_A1"/>
    <property type="match status" value="1"/>
</dbReference>
<accession>A0A7J6S4K8</accession>
<protein>
    <recommendedName>
        <fullName evidence="5">Peptidase A1 domain-containing protein</fullName>
    </recommendedName>
</protein>
<dbReference type="InterPro" id="IPR001461">
    <property type="entry name" value="Aspartic_peptidase_A1"/>
</dbReference>
<dbReference type="InterPro" id="IPR021109">
    <property type="entry name" value="Peptidase_aspartic_dom_sf"/>
</dbReference>
<comment type="similarity">
    <text evidence="1">Belongs to the peptidase A1 family.</text>
</comment>
<dbReference type="InterPro" id="IPR034164">
    <property type="entry name" value="Pepsin-like_dom"/>
</dbReference>
<name>A0A7J6S4K8_PEROL</name>
<dbReference type="EMBL" id="JABANM010017624">
    <property type="protein sequence ID" value="KAF4727452.1"/>
    <property type="molecule type" value="Genomic_DNA"/>
</dbReference>
<evidence type="ECO:0000256" key="3">
    <source>
        <dbReference type="ARBA" id="ARBA00022750"/>
    </source>
</evidence>
<reference evidence="6 7" key="1">
    <citation type="submission" date="2020-04" db="EMBL/GenBank/DDBJ databases">
        <title>Perkinsus olseni comparative genomics.</title>
        <authorList>
            <person name="Bogema D.R."/>
        </authorList>
    </citation>
    <scope>NUCLEOTIDE SEQUENCE [LARGE SCALE GENOMIC DNA]</scope>
    <source>
        <strain evidence="6">ATCC PRA-205</strain>
    </source>
</reference>
<proteinExistence type="inferred from homology"/>
<evidence type="ECO:0000256" key="2">
    <source>
        <dbReference type="ARBA" id="ARBA00022670"/>
    </source>
</evidence>
<dbReference type="Proteomes" id="UP000574390">
    <property type="component" value="Unassembled WGS sequence"/>
</dbReference>
<organism evidence="6 7">
    <name type="scientific">Perkinsus olseni</name>
    <name type="common">Perkinsus atlanticus</name>
    <dbReference type="NCBI Taxonomy" id="32597"/>
    <lineage>
        <taxon>Eukaryota</taxon>
        <taxon>Sar</taxon>
        <taxon>Alveolata</taxon>
        <taxon>Perkinsozoa</taxon>
        <taxon>Perkinsea</taxon>
        <taxon>Perkinsida</taxon>
        <taxon>Perkinsidae</taxon>
        <taxon>Perkinsus</taxon>
    </lineage>
</organism>
<evidence type="ECO:0000313" key="7">
    <source>
        <dbReference type="Proteomes" id="UP000574390"/>
    </source>
</evidence>
<dbReference type="Pfam" id="PF00026">
    <property type="entry name" value="Asp"/>
    <property type="match status" value="1"/>
</dbReference>
<keyword evidence="3" id="KW-0064">Aspartyl protease</keyword>
<dbReference type="PANTHER" id="PTHR47966:SF51">
    <property type="entry name" value="BETA-SITE APP-CLEAVING ENZYME, ISOFORM A-RELATED"/>
    <property type="match status" value="1"/>
</dbReference>
<sequence>VTLFDHTGKFAFDVAEVSIDFALIADYKSESPKNEPHAGLGLRSSGNSHGGYKTLIEQLVSKKVIDTDAFSLYLTTDEHAAGKLILGGDDPDSYKKPMRFALVVDATHVALTGFNIGGDAYPRVPVESRGYLDTGADVIAVPGEFLVPVVYSIATRGEERVALKRKDGWYTIACKDRQYLPDLTFFLKGVDGSEVPLVISPDAYVEPKPKPGSKDCILLVDEDPDNEWTIGHPALLGKYFSFRWSEKKIGIADLE</sequence>
<feature type="domain" description="Peptidase A1" evidence="5">
    <location>
        <begin position="1"/>
        <end position="252"/>
    </location>
</feature>
<dbReference type="Gene3D" id="2.40.70.10">
    <property type="entry name" value="Acid Proteases"/>
    <property type="match status" value="1"/>
</dbReference>
<feature type="non-terminal residue" evidence="6">
    <location>
        <position position="1"/>
    </location>
</feature>
<dbReference type="GO" id="GO:0006508">
    <property type="term" value="P:proteolysis"/>
    <property type="evidence" value="ECO:0007669"/>
    <property type="project" value="UniProtKB-KW"/>
</dbReference>
<keyword evidence="4" id="KW-0378">Hydrolase</keyword>
<evidence type="ECO:0000313" key="6">
    <source>
        <dbReference type="EMBL" id="KAF4727452.1"/>
    </source>
</evidence>
<keyword evidence="2" id="KW-0645">Protease</keyword>
<dbReference type="AlphaFoldDB" id="A0A7J6S4K8"/>
<gene>
    <name evidence="6" type="ORF">FOZ62_031038</name>
</gene>
<comment type="caution">
    <text evidence="6">The sequence shown here is derived from an EMBL/GenBank/DDBJ whole genome shotgun (WGS) entry which is preliminary data.</text>
</comment>
<dbReference type="GO" id="GO:0004190">
    <property type="term" value="F:aspartic-type endopeptidase activity"/>
    <property type="evidence" value="ECO:0007669"/>
    <property type="project" value="UniProtKB-KW"/>
</dbReference>